<gene>
    <name evidence="1" type="ORF">PGLA2088_LOCUS20691</name>
</gene>
<feature type="non-terminal residue" evidence="1">
    <location>
        <position position="1"/>
    </location>
</feature>
<dbReference type="AlphaFoldDB" id="A0A813JBH1"/>
<comment type="caution">
    <text evidence="1">The sequence shown here is derived from an EMBL/GenBank/DDBJ whole genome shotgun (WGS) entry which is preliminary data.</text>
</comment>
<dbReference type="Proteomes" id="UP000626109">
    <property type="component" value="Unassembled WGS sequence"/>
</dbReference>
<name>A0A813JBH1_POLGL</name>
<reference evidence="1" key="1">
    <citation type="submission" date="2021-02" db="EMBL/GenBank/DDBJ databases">
        <authorList>
            <person name="Dougan E. K."/>
            <person name="Rhodes N."/>
            <person name="Thang M."/>
            <person name="Chan C."/>
        </authorList>
    </citation>
    <scope>NUCLEOTIDE SEQUENCE</scope>
</reference>
<dbReference type="EMBL" id="CAJNNW010025670">
    <property type="protein sequence ID" value="CAE8678226.1"/>
    <property type="molecule type" value="Genomic_DNA"/>
</dbReference>
<protein>
    <submittedName>
        <fullName evidence="1">Uncharacterized protein</fullName>
    </submittedName>
</protein>
<proteinExistence type="predicted"/>
<organism evidence="1 2">
    <name type="scientific">Polarella glacialis</name>
    <name type="common">Dinoflagellate</name>
    <dbReference type="NCBI Taxonomy" id="89957"/>
    <lineage>
        <taxon>Eukaryota</taxon>
        <taxon>Sar</taxon>
        <taxon>Alveolata</taxon>
        <taxon>Dinophyceae</taxon>
        <taxon>Suessiales</taxon>
        <taxon>Suessiaceae</taxon>
        <taxon>Polarella</taxon>
    </lineage>
</organism>
<evidence type="ECO:0000313" key="1">
    <source>
        <dbReference type="EMBL" id="CAE8678226.1"/>
    </source>
</evidence>
<sequence length="122" mass="12836">MPILATACLAAAAGASGGAAVLLSPRLVAVYLRSVGRQITEDDPGVPLRVVSDALAVLIRAASAAEPEIAGVFLGNSMRLGLQQMILELFSREDFLHVLATAISRLTKNENLKDIIRDGVLE</sequence>
<accession>A0A813JBH1</accession>
<evidence type="ECO:0000313" key="2">
    <source>
        <dbReference type="Proteomes" id="UP000626109"/>
    </source>
</evidence>